<dbReference type="PRINTS" id="PR00081">
    <property type="entry name" value="GDHRDH"/>
</dbReference>
<dbReference type="FunFam" id="3.40.50.720:FF:000084">
    <property type="entry name" value="Short-chain dehydrogenase reductase"/>
    <property type="match status" value="1"/>
</dbReference>
<dbReference type="PANTHER" id="PTHR43477:SF1">
    <property type="entry name" value="DIHYDROANTICAPSIN 7-DEHYDROGENASE"/>
    <property type="match status" value="1"/>
</dbReference>
<dbReference type="EMBL" id="BAEG01000110">
    <property type="protein sequence ID" value="GAB16071.1"/>
    <property type="molecule type" value="Genomic_DNA"/>
</dbReference>
<dbReference type="PROSITE" id="PS00061">
    <property type="entry name" value="ADH_SHORT"/>
    <property type="match status" value="1"/>
</dbReference>
<dbReference type="STRING" id="1077972.ARGLB_110_00320"/>
<dbReference type="PANTHER" id="PTHR43477">
    <property type="entry name" value="DIHYDROANTICAPSIN 7-DEHYDROGENASE"/>
    <property type="match status" value="1"/>
</dbReference>
<reference evidence="3 4" key="1">
    <citation type="submission" date="2011-12" db="EMBL/GenBank/DDBJ databases">
        <title>Whole genome shotgun sequence of Arthrobacter globiformis NBRC 12137.</title>
        <authorList>
            <person name="Miyazawa S."/>
            <person name="Hosoyama A."/>
            <person name="Tsuchikane K."/>
            <person name="Katsumata H."/>
            <person name="Yamazaki S."/>
            <person name="Fujita N."/>
        </authorList>
    </citation>
    <scope>NUCLEOTIDE SEQUENCE [LARGE SCALE GENOMIC DNA]</scope>
    <source>
        <strain evidence="3 4">NBRC 12137</strain>
    </source>
</reference>
<sequence length="269" mass="28825">MTLKISTDRLAGKVIVVTAAASGIGRATTERLLAEGATVLASDLNVTALKEAFADLDVPAERLRLDELDVTDYNAIQDYFRTIATNYDGVDGLVNNAGLGSWGSVENLEVERWHAVIAVTLDSVFYMAKEAMPLLKKARGSIVNTSSISGMFADNGFAAYNAAKAGVINLTKTLALDHAMDGVRSNVVCPGLTDTPRVKWMQQSEEIASEYDRRIPMKRAGKPEELASVIAFLLSEEASYVTGATIPVDGGLTAGTGQPQFLQLLPNRK</sequence>
<accession>H0QTC0</accession>
<evidence type="ECO:0000256" key="1">
    <source>
        <dbReference type="ARBA" id="ARBA00006484"/>
    </source>
</evidence>
<dbReference type="InterPro" id="IPR002347">
    <property type="entry name" value="SDR_fam"/>
</dbReference>
<evidence type="ECO:0000256" key="2">
    <source>
        <dbReference type="ARBA" id="ARBA00023002"/>
    </source>
</evidence>
<dbReference type="InterPro" id="IPR020904">
    <property type="entry name" value="Sc_DH/Rdtase_CS"/>
</dbReference>
<dbReference type="InterPro" id="IPR036291">
    <property type="entry name" value="NAD(P)-bd_dom_sf"/>
</dbReference>
<dbReference type="eggNOG" id="COG1028">
    <property type="taxonomic scope" value="Bacteria"/>
</dbReference>
<evidence type="ECO:0000313" key="3">
    <source>
        <dbReference type="EMBL" id="GAB16071.1"/>
    </source>
</evidence>
<comment type="similarity">
    <text evidence="1">Belongs to the short-chain dehydrogenases/reductases (SDR) family.</text>
</comment>
<name>H0QTC0_ARTG1</name>
<gene>
    <name evidence="3" type="ORF">ARGLB_110_00320</name>
</gene>
<protein>
    <submittedName>
        <fullName evidence="3">Oxidoreductase</fullName>
    </submittedName>
</protein>
<organism evidence="3 4">
    <name type="scientific">Arthrobacter globiformis (strain ATCC 8010 / DSM 20124 / JCM 1332 / NBRC 12137 / NCIMB 8907 / NRRL B-2979 / 168)</name>
    <dbReference type="NCBI Taxonomy" id="1077972"/>
    <lineage>
        <taxon>Bacteria</taxon>
        <taxon>Bacillati</taxon>
        <taxon>Actinomycetota</taxon>
        <taxon>Actinomycetes</taxon>
        <taxon>Micrococcales</taxon>
        <taxon>Micrococcaceae</taxon>
        <taxon>Arthrobacter</taxon>
    </lineage>
</organism>
<evidence type="ECO:0000313" key="4">
    <source>
        <dbReference type="Proteomes" id="UP000003828"/>
    </source>
</evidence>
<dbReference type="GO" id="GO:0016491">
    <property type="term" value="F:oxidoreductase activity"/>
    <property type="evidence" value="ECO:0007669"/>
    <property type="project" value="UniProtKB-KW"/>
</dbReference>
<comment type="caution">
    <text evidence="3">The sequence shown here is derived from an EMBL/GenBank/DDBJ whole genome shotgun (WGS) entry which is preliminary data.</text>
</comment>
<dbReference type="PRINTS" id="PR00080">
    <property type="entry name" value="SDRFAMILY"/>
</dbReference>
<proteinExistence type="inferred from homology"/>
<dbReference type="Gene3D" id="3.40.50.720">
    <property type="entry name" value="NAD(P)-binding Rossmann-like Domain"/>
    <property type="match status" value="1"/>
</dbReference>
<dbReference type="OrthoDB" id="4288312at2"/>
<keyword evidence="4" id="KW-1185">Reference proteome</keyword>
<dbReference type="AlphaFoldDB" id="H0QTC0"/>
<dbReference type="InterPro" id="IPR051122">
    <property type="entry name" value="SDR_DHRS6-like"/>
</dbReference>
<dbReference type="Proteomes" id="UP000003828">
    <property type="component" value="Unassembled WGS sequence"/>
</dbReference>
<dbReference type="RefSeq" id="WP_003806001.1">
    <property type="nucleotide sequence ID" value="NZ_BAEG01000110.1"/>
</dbReference>
<keyword evidence="2" id="KW-0560">Oxidoreductase</keyword>
<dbReference type="Pfam" id="PF13561">
    <property type="entry name" value="adh_short_C2"/>
    <property type="match status" value="1"/>
</dbReference>
<dbReference type="SUPFAM" id="SSF51735">
    <property type="entry name" value="NAD(P)-binding Rossmann-fold domains"/>
    <property type="match status" value="1"/>
</dbReference>